<evidence type="ECO:0000259" key="7">
    <source>
        <dbReference type="Pfam" id="PF00884"/>
    </source>
</evidence>
<evidence type="ECO:0000256" key="6">
    <source>
        <dbReference type="ARBA" id="ARBA00022837"/>
    </source>
</evidence>
<dbReference type="CDD" id="cd16030">
    <property type="entry name" value="iduronate-2-sulfatase"/>
    <property type="match status" value="1"/>
</dbReference>
<reference evidence="8 9" key="1">
    <citation type="submission" date="2018-05" db="EMBL/GenBank/DDBJ databases">
        <title>Marinilabilia rubrum sp. nov., isolated from saltern sediment.</title>
        <authorList>
            <person name="Zhang R."/>
        </authorList>
    </citation>
    <scope>NUCLEOTIDE SEQUENCE [LARGE SCALE GENOMIC DNA]</scope>
    <source>
        <strain evidence="8 9">WTE16</strain>
    </source>
</reference>
<dbReference type="GO" id="GO:0004423">
    <property type="term" value="F:iduronate-2-sulfatase activity"/>
    <property type="evidence" value="ECO:0007669"/>
    <property type="project" value="InterPro"/>
</dbReference>
<evidence type="ECO:0000313" key="8">
    <source>
        <dbReference type="EMBL" id="PWD99532.1"/>
    </source>
</evidence>
<dbReference type="GO" id="GO:0005737">
    <property type="term" value="C:cytoplasm"/>
    <property type="evidence" value="ECO:0007669"/>
    <property type="project" value="TreeGrafter"/>
</dbReference>
<keyword evidence="6" id="KW-0106">Calcium</keyword>
<proteinExistence type="inferred from homology"/>
<evidence type="ECO:0000256" key="1">
    <source>
        <dbReference type="ARBA" id="ARBA00001913"/>
    </source>
</evidence>
<organism evidence="8 9">
    <name type="scientific">Marinilabilia rubra</name>
    <dbReference type="NCBI Taxonomy" id="2162893"/>
    <lineage>
        <taxon>Bacteria</taxon>
        <taxon>Pseudomonadati</taxon>
        <taxon>Bacteroidota</taxon>
        <taxon>Bacteroidia</taxon>
        <taxon>Marinilabiliales</taxon>
        <taxon>Marinilabiliaceae</taxon>
        <taxon>Marinilabilia</taxon>
    </lineage>
</organism>
<dbReference type="PANTHER" id="PTHR45953">
    <property type="entry name" value="IDURONATE 2-SULFATASE"/>
    <property type="match status" value="1"/>
</dbReference>
<protein>
    <submittedName>
        <fullName evidence="8">Iduronate sulfatase</fullName>
    </submittedName>
</protein>
<dbReference type="EMBL" id="QEWP01000007">
    <property type="protein sequence ID" value="PWD99532.1"/>
    <property type="molecule type" value="Genomic_DNA"/>
</dbReference>
<dbReference type="InterPro" id="IPR035874">
    <property type="entry name" value="IDS"/>
</dbReference>
<dbReference type="Proteomes" id="UP000244956">
    <property type="component" value="Unassembled WGS sequence"/>
</dbReference>
<evidence type="ECO:0000256" key="2">
    <source>
        <dbReference type="ARBA" id="ARBA00008779"/>
    </source>
</evidence>
<keyword evidence="4" id="KW-0732">Signal</keyword>
<gene>
    <name evidence="8" type="ORF">DDZ16_10815</name>
</gene>
<name>A0A2U2B903_9BACT</name>
<keyword evidence="9" id="KW-1185">Reference proteome</keyword>
<dbReference type="SUPFAM" id="SSF53649">
    <property type="entry name" value="Alkaline phosphatase-like"/>
    <property type="match status" value="1"/>
</dbReference>
<evidence type="ECO:0000256" key="4">
    <source>
        <dbReference type="ARBA" id="ARBA00022729"/>
    </source>
</evidence>
<comment type="caution">
    <text evidence="8">The sequence shown here is derived from an EMBL/GenBank/DDBJ whole genome shotgun (WGS) entry which is preliminary data.</text>
</comment>
<dbReference type="AlphaFoldDB" id="A0A2U2B903"/>
<dbReference type="Pfam" id="PF00884">
    <property type="entry name" value="Sulfatase"/>
    <property type="match status" value="1"/>
</dbReference>
<accession>A0A2U2B903</accession>
<comment type="similarity">
    <text evidence="2">Belongs to the sulfatase family.</text>
</comment>
<dbReference type="Gene3D" id="3.40.720.10">
    <property type="entry name" value="Alkaline Phosphatase, subunit A"/>
    <property type="match status" value="1"/>
</dbReference>
<dbReference type="InterPro" id="IPR000917">
    <property type="entry name" value="Sulfatase_N"/>
</dbReference>
<feature type="domain" description="Sulfatase N-terminal" evidence="7">
    <location>
        <begin position="22"/>
        <end position="380"/>
    </location>
</feature>
<comment type="cofactor">
    <cofactor evidence="1">
        <name>Ca(2+)</name>
        <dbReference type="ChEBI" id="CHEBI:29108"/>
    </cofactor>
</comment>
<dbReference type="GO" id="GO:0046872">
    <property type="term" value="F:metal ion binding"/>
    <property type="evidence" value="ECO:0007669"/>
    <property type="project" value="UniProtKB-KW"/>
</dbReference>
<dbReference type="OrthoDB" id="9763552at2"/>
<sequence>MLFLAVIIVGINTLSVTAQDKPNVLFISIDDLNDWIGCFGGNPQVKTPNLDKFHAEGGMVMYDTQAPATVCGPSRSALLTGVRACKSGVYGNRNNLKNAPKAKDLITLPEYFSKHGYHSISMGKIFHKHSIPGQKKKDNGEWAFDEWHKTLAGVGTISKERPVNGLPNLPNEKKSYHYKAFDWGPTKGNDETKMKDYQTAKWASEQLNTRDFDGKPFFMAIGFSKPHLSWYVPQKYFDMYPLDKIVLPKTCDNDLGDIINKYGKQAYKAHWSWLRAEKYDRHKESVQAYLATITFADDCVGVLLDGLANSKYADNTIVMLWGDHGWHLGEKQKYGKTYLWQESARVPLMVKVPAVTPNKKQCNGIVNLIDMYPTLVELCGLPRNPLNDGRSFVELLKNPDMEWNEPTLTTDKYKSHRIYDGRYSYINVQHNGVEELYDHEKDPMEWTNLANNPEYAEIKERLRAYLPKENEPEGPRNID</sequence>
<keyword evidence="3" id="KW-0479">Metal-binding</keyword>
<evidence type="ECO:0000256" key="3">
    <source>
        <dbReference type="ARBA" id="ARBA00022723"/>
    </source>
</evidence>
<dbReference type="InterPro" id="IPR017850">
    <property type="entry name" value="Alkaline_phosphatase_core_sf"/>
</dbReference>
<evidence type="ECO:0000256" key="5">
    <source>
        <dbReference type="ARBA" id="ARBA00022801"/>
    </source>
</evidence>
<keyword evidence="5" id="KW-0378">Hydrolase</keyword>
<evidence type="ECO:0000313" key="9">
    <source>
        <dbReference type="Proteomes" id="UP000244956"/>
    </source>
</evidence>
<dbReference type="PANTHER" id="PTHR45953:SF1">
    <property type="entry name" value="IDURONATE 2-SULFATASE"/>
    <property type="match status" value="1"/>
</dbReference>